<dbReference type="InterPro" id="IPR003680">
    <property type="entry name" value="Flavodoxin_fold"/>
</dbReference>
<dbReference type="PANTHER" id="PTHR10204:SF34">
    <property type="entry name" value="NAD(P)H DEHYDROGENASE [QUINONE] 1 ISOFORM 1"/>
    <property type="match status" value="1"/>
</dbReference>
<comment type="similarity">
    <text evidence="1">Belongs to the NAD(P)H dehydrogenase (quinone) family.</text>
</comment>
<name>A0A506U7P4_9HYPH</name>
<evidence type="ECO:0000259" key="3">
    <source>
        <dbReference type="Pfam" id="PF02525"/>
    </source>
</evidence>
<organism evidence="4 5">
    <name type="scientific">Martelella alba</name>
    <dbReference type="NCBI Taxonomy" id="2590451"/>
    <lineage>
        <taxon>Bacteria</taxon>
        <taxon>Pseudomonadati</taxon>
        <taxon>Pseudomonadota</taxon>
        <taxon>Alphaproteobacteria</taxon>
        <taxon>Hyphomicrobiales</taxon>
        <taxon>Aurantimonadaceae</taxon>
        <taxon>Martelella</taxon>
    </lineage>
</organism>
<dbReference type="SUPFAM" id="SSF52218">
    <property type="entry name" value="Flavoproteins"/>
    <property type="match status" value="1"/>
</dbReference>
<keyword evidence="5" id="KW-1185">Reference proteome</keyword>
<dbReference type="Proteomes" id="UP000318801">
    <property type="component" value="Unassembled WGS sequence"/>
</dbReference>
<dbReference type="AlphaFoldDB" id="A0A506U7P4"/>
<dbReference type="EMBL" id="VHLG01000010">
    <property type="protein sequence ID" value="TPW29104.1"/>
    <property type="molecule type" value="Genomic_DNA"/>
</dbReference>
<feature type="domain" description="Flavodoxin-like fold" evidence="3">
    <location>
        <begin position="1"/>
        <end position="137"/>
    </location>
</feature>
<dbReference type="OrthoDB" id="9798454at2"/>
<evidence type="ECO:0000256" key="2">
    <source>
        <dbReference type="ARBA" id="ARBA00023002"/>
    </source>
</evidence>
<reference evidence="4 5" key="1">
    <citation type="submission" date="2019-06" db="EMBL/GenBank/DDBJ databases">
        <authorList>
            <person name="Li M."/>
        </authorList>
    </citation>
    <scope>NUCLEOTIDE SEQUENCE [LARGE SCALE GENOMIC DNA]</scope>
    <source>
        <strain evidence="4 5">BGMRC2036</strain>
    </source>
</reference>
<proteinExistence type="inferred from homology"/>
<comment type="caution">
    <text evidence="4">The sequence shown here is derived from an EMBL/GenBank/DDBJ whole genome shotgun (WGS) entry which is preliminary data.</text>
</comment>
<keyword evidence="2" id="KW-0560">Oxidoreductase</keyword>
<dbReference type="PANTHER" id="PTHR10204">
    <property type="entry name" value="NAD P H OXIDOREDUCTASE-RELATED"/>
    <property type="match status" value="1"/>
</dbReference>
<evidence type="ECO:0000313" key="5">
    <source>
        <dbReference type="Proteomes" id="UP000318801"/>
    </source>
</evidence>
<dbReference type="Gene3D" id="3.40.50.360">
    <property type="match status" value="1"/>
</dbReference>
<gene>
    <name evidence="4" type="ORF">FJU08_14720</name>
</gene>
<accession>A0A506U7P4</accession>
<dbReference type="RefSeq" id="WP_141149781.1">
    <property type="nucleotide sequence ID" value="NZ_VHLG01000010.1"/>
</dbReference>
<dbReference type="InterPro" id="IPR051545">
    <property type="entry name" value="NAD(P)H_dehydrogenase_qn"/>
</dbReference>
<protein>
    <submittedName>
        <fullName evidence="4">NAD(P)H-dependent oxidoreductase</fullName>
    </submittedName>
</protein>
<dbReference type="InterPro" id="IPR029039">
    <property type="entry name" value="Flavoprotein-like_sf"/>
</dbReference>
<dbReference type="Pfam" id="PF02525">
    <property type="entry name" value="Flavodoxin_2"/>
    <property type="match status" value="1"/>
</dbReference>
<evidence type="ECO:0000256" key="1">
    <source>
        <dbReference type="ARBA" id="ARBA00006252"/>
    </source>
</evidence>
<sequence length="193" mass="21889">MRVHVIYAHPLNDSLAAKLHETVVESLIAAGHQVDDLDLYAEKFDPVLSADDRREYHDIPENRARIDPYVARLQAADALVLCHPVWNFGWPAILKGYFDRVFLPDVSFKLTDGKLGPGLTNIRKLATVTTYGSKRWRAAFLGDAPRKNATRFLRVVCAPGVKVEYHALYDMNNVGEHKTAAYIEKIRQAMLRF</sequence>
<dbReference type="GO" id="GO:0005829">
    <property type="term" value="C:cytosol"/>
    <property type="evidence" value="ECO:0007669"/>
    <property type="project" value="TreeGrafter"/>
</dbReference>
<evidence type="ECO:0000313" key="4">
    <source>
        <dbReference type="EMBL" id="TPW29104.1"/>
    </source>
</evidence>
<dbReference type="GO" id="GO:0003955">
    <property type="term" value="F:NAD(P)H dehydrogenase (quinone) activity"/>
    <property type="evidence" value="ECO:0007669"/>
    <property type="project" value="TreeGrafter"/>
</dbReference>